<keyword evidence="1" id="KW-0732">Signal</keyword>
<keyword evidence="3" id="KW-1185">Reference proteome</keyword>
<protein>
    <recommendedName>
        <fullName evidence="4">Lysozyme inhibitor LprI N-terminal domain-containing protein</fullName>
    </recommendedName>
</protein>
<evidence type="ECO:0000256" key="1">
    <source>
        <dbReference type="SAM" id="SignalP"/>
    </source>
</evidence>
<gene>
    <name evidence="2" type="ORF">LMG3431_01934</name>
</gene>
<accession>A0A6S6YT70</accession>
<dbReference type="EMBL" id="CADIJX010000002">
    <property type="protein sequence ID" value="CAB3639073.1"/>
    <property type="molecule type" value="Genomic_DNA"/>
</dbReference>
<organism evidence="2 3">
    <name type="scientific">Achromobacter pestifer</name>
    <dbReference type="NCBI Taxonomy" id="1353889"/>
    <lineage>
        <taxon>Bacteria</taxon>
        <taxon>Pseudomonadati</taxon>
        <taxon>Pseudomonadota</taxon>
        <taxon>Betaproteobacteria</taxon>
        <taxon>Burkholderiales</taxon>
        <taxon>Alcaligenaceae</taxon>
        <taxon>Achromobacter</taxon>
    </lineage>
</organism>
<dbReference type="Proteomes" id="UP000494108">
    <property type="component" value="Unassembled WGS sequence"/>
</dbReference>
<evidence type="ECO:0000313" key="3">
    <source>
        <dbReference type="Proteomes" id="UP000494108"/>
    </source>
</evidence>
<dbReference type="AlphaFoldDB" id="A0A6S6YT70"/>
<dbReference type="RefSeq" id="WP_175174248.1">
    <property type="nucleotide sequence ID" value="NZ_CADIJX010000002.1"/>
</dbReference>
<feature type="chain" id="PRO_5028867706" description="Lysozyme inhibitor LprI N-terminal domain-containing protein" evidence="1">
    <location>
        <begin position="26"/>
        <end position="122"/>
    </location>
</feature>
<evidence type="ECO:0008006" key="4">
    <source>
        <dbReference type="Google" id="ProtNLM"/>
    </source>
</evidence>
<reference evidence="2 3" key="1">
    <citation type="submission" date="2020-04" db="EMBL/GenBank/DDBJ databases">
        <authorList>
            <person name="De Canck E."/>
        </authorList>
    </citation>
    <scope>NUCLEOTIDE SEQUENCE [LARGE SCALE GENOMIC DNA]</scope>
    <source>
        <strain evidence="2 3">LMG 3431</strain>
    </source>
</reference>
<evidence type="ECO:0000313" key="2">
    <source>
        <dbReference type="EMBL" id="CAB3639073.1"/>
    </source>
</evidence>
<name>A0A6S6YT70_9BURK</name>
<feature type="signal peptide" evidence="1">
    <location>
        <begin position="1"/>
        <end position="25"/>
    </location>
</feature>
<sequence length="122" mass="13428">MPATQRLSLAALLALSLCAIAPAYANDDCVARVDAGLASIQRAQNVQRTREAANDLQLNRELCQGRLDLLDARFALSDDFESCRRKGATFSDSVVRNLTQASEELTDMKAAWVRTCGRHMKD</sequence>
<proteinExistence type="predicted"/>